<dbReference type="Gene3D" id="3.40.50.150">
    <property type="entry name" value="Vaccinia Virus protein VP39"/>
    <property type="match status" value="1"/>
</dbReference>
<dbReference type="SUPFAM" id="SSF53335">
    <property type="entry name" value="S-adenosyl-L-methionine-dependent methyltransferases"/>
    <property type="match status" value="1"/>
</dbReference>
<proteinExistence type="predicted"/>
<keyword evidence="1" id="KW-0830">Ubiquinone</keyword>
<protein>
    <submittedName>
        <fullName evidence="1">3-demethylubiquinone-9 3-methyltransferase</fullName>
    </submittedName>
</protein>
<reference evidence="1" key="2">
    <citation type="journal article" date="2016" name="Front. Microbiol.">
        <title>The Regulatory Protein RosR Affects Rhizobium leguminosarum bv. trifolii Protein Profiles, Cell Surface Properties, and Symbiosis with Clover.</title>
        <authorList>
            <person name="Rachwal K."/>
            <person name="Boguszewska A."/>
            <person name="Kopcinska J."/>
            <person name="Karas M."/>
            <person name="Tchorzewski M."/>
            <person name="Janczarek M."/>
        </authorList>
    </citation>
    <scope>NUCLEOTIDE SEQUENCE</scope>
    <source>
        <strain evidence="1">Rt24.2</strain>
    </source>
</reference>
<sequence>MSVELDATTYVHAKPTTAHSYILPAVLDVLESHFDGALENDVFDLGCGTGGAAAALAGKGYYVVGVDPSSDGIAKANVNYPELPLNVGSAYDKLSREYGTFNAVISLEVVEHVYDPKAFTSTMYDLVKPGGIAVISTPYHGYLKNLALAAVGKMDDHFMPLTDHGHIKFWSKNTLRTLLLDAGFDNIRFEYVGRIPVFAKSMIAVAQKPLRHGVGAALISDGIRPLRRAR</sequence>
<dbReference type="Pfam" id="PF13489">
    <property type="entry name" value="Methyltransf_23"/>
    <property type="match status" value="1"/>
</dbReference>
<dbReference type="RefSeq" id="WP_018243197.1">
    <property type="nucleotide sequence ID" value="NZ_MAMO01000075.1"/>
</dbReference>
<accession>A0A1B8R8G9</accession>
<dbReference type="InterPro" id="IPR029063">
    <property type="entry name" value="SAM-dependent_MTases_sf"/>
</dbReference>
<dbReference type="GO" id="GO:0008168">
    <property type="term" value="F:methyltransferase activity"/>
    <property type="evidence" value="ECO:0007669"/>
    <property type="project" value="UniProtKB-KW"/>
</dbReference>
<organism evidence="1">
    <name type="scientific">Rhizobium leguminosarum bv. trifolii</name>
    <dbReference type="NCBI Taxonomy" id="386"/>
    <lineage>
        <taxon>Bacteria</taxon>
        <taxon>Pseudomonadati</taxon>
        <taxon>Pseudomonadota</taxon>
        <taxon>Alphaproteobacteria</taxon>
        <taxon>Hyphomicrobiales</taxon>
        <taxon>Rhizobiaceae</taxon>
        <taxon>Rhizobium/Agrobacterium group</taxon>
        <taxon>Rhizobium</taxon>
    </lineage>
</organism>
<dbReference type="AlphaFoldDB" id="A0A1B8R8G9"/>
<reference evidence="1" key="1">
    <citation type="journal article" date="2015" name="BMC Genomics">
        <title>Transcriptome profiling of a Rhizobium leguminosarum bv. trifolii rosR mutant reveals the role of the transcriptional regulator RosR in motility, synthesis of cell-surface components, and other cellular processes.</title>
        <authorList>
            <person name="Rachwal K."/>
            <person name="Matczynska E."/>
            <person name="Janczarek M."/>
        </authorList>
    </citation>
    <scope>NUCLEOTIDE SEQUENCE</scope>
    <source>
        <strain evidence="1">Rt24.2</strain>
    </source>
</reference>
<evidence type="ECO:0000313" key="1">
    <source>
        <dbReference type="EMBL" id="AOO92168.1"/>
    </source>
</evidence>
<dbReference type="PANTHER" id="PTHR43861">
    <property type="entry name" value="TRANS-ACONITATE 2-METHYLTRANSFERASE-RELATED"/>
    <property type="match status" value="1"/>
</dbReference>
<name>A0A1B8R8G9_RHILT</name>
<keyword evidence="1" id="KW-0808">Transferase</keyword>
<keyword evidence="1" id="KW-0489">Methyltransferase</keyword>
<dbReference type="GO" id="GO:0032259">
    <property type="term" value="P:methylation"/>
    <property type="evidence" value="ECO:0007669"/>
    <property type="project" value="UniProtKB-KW"/>
</dbReference>
<dbReference type="EMBL" id="KX489804">
    <property type="protein sequence ID" value="AOO92168.1"/>
    <property type="molecule type" value="Genomic_DNA"/>
</dbReference>